<dbReference type="Proteomes" id="UP000759131">
    <property type="component" value="Unassembled WGS sequence"/>
</dbReference>
<name>A0A7R9QF26_9ACAR</name>
<dbReference type="OrthoDB" id="10253869at2759"/>
<dbReference type="EMBL" id="OC883979">
    <property type="protein sequence ID" value="CAD7643528.1"/>
    <property type="molecule type" value="Genomic_DNA"/>
</dbReference>
<gene>
    <name evidence="2" type="ORF">OSB1V03_LOCUS19631</name>
</gene>
<reference evidence="2" key="1">
    <citation type="submission" date="2020-11" db="EMBL/GenBank/DDBJ databases">
        <authorList>
            <person name="Tran Van P."/>
        </authorList>
    </citation>
    <scope>NUCLEOTIDE SEQUENCE</scope>
</reference>
<proteinExistence type="predicted"/>
<dbReference type="InterPro" id="IPR025110">
    <property type="entry name" value="AMP-bd_C"/>
</dbReference>
<dbReference type="AlphaFoldDB" id="A0A7R9QF26"/>
<sequence>MKMCMTKCNVVQIDPDELAKFLMSHKAVDDAVVVGINNRIGLHWLRAYVVIKKGHTIAHGELEKYVSENNPGYKHLEGGVEFVDCIHITLIGNSIH</sequence>
<keyword evidence="3" id="KW-1185">Reference proteome</keyword>
<evidence type="ECO:0000259" key="1">
    <source>
        <dbReference type="Pfam" id="PF13193"/>
    </source>
</evidence>
<accession>A0A7R9QF26</accession>
<dbReference type="SUPFAM" id="SSF56801">
    <property type="entry name" value="Acetyl-CoA synthetase-like"/>
    <property type="match status" value="1"/>
</dbReference>
<evidence type="ECO:0000313" key="3">
    <source>
        <dbReference type="Proteomes" id="UP000759131"/>
    </source>
</evidence>
<dbReference type="EMBL" id="CAJPIZ010029404">
    <property type="protein sequence ID" value="CAG2119684.1"/>
    <property type="molecule type" value="Genomic_DNA"/>
</dbReference>
<dbReference type="Gene3D" id="3.30.300.30">
    <property type="match status" value="1"/>
</dbReference>
<feature type="domain" description="AMP-binding enzyme C-terminal" evidence="1">
    <location>
        <begin position="20"/>
        <end position="86"/>
    </location>
</feature>
<dbReference type="Pfam" id="PF13193">
    <property type="entry name" value="AMP-binding_C"/>
    <property type="match status" value="1"/>
</dbReference>
<dbReference type="InterPro" id="IPR045851">
    <property type="entry name" value="AMP-bd_C_sf"/>
</dbReference>
<protein>
    <recommendedName>
        <fullName evidence="1">AMP-binding enzyme C-terminal domain-containing protein</fullName>
    </recommendedName>
</protein>
<evidence type="ECO:0000313" key="2">
    <source>
        <dbReference type="EMBL" id="CAD7643528.1"/>
    </source>
</evidence>
<organism evidence="2">
    <name type="scientific">Medioppia subpectinata</name>
    <dbReference type="NCBI Taxonomy" id="1979941"/>
    <lineage>
        <taxon>Eukaryota</taxon>
        <taxon>Metazoa</taxon>
        <taxon>Ecdysozoa</taxon>
        <taxon>Arthropoda</taxon>
        <taxon>Chelicerata</taxon>
        <taxon>Arachnida</taxon>
        <taxon>Acari</taxon>
        <taxon>Acariformes</taxon>
        <taxon>Sarcoptiformes</taxon>
        <taxon>Oribatida</taxon>
        <taxon>Brachypylina</taxon>
        <taxon>Oppioidea</taxon>
        <taxon>Oppiidae</taxon>
        <taxon>Medioppia</taxon>
    </lineage>
</organism>